<dbReference type="AlphaFoldDB" id="A0A6I4KTZ8"/>
<dbReference type="PANTHER" id="PTHR38834:SF3">
    <property type="entry name" value="SOLUTE-BINDING PROTEIN FAMILY 3_N-TERMINAL DOMAIN-CONTAINING PROTEIN"/>
    <property type="match status" value="1"/>
</dbReference>
<evidence type="ECO:0000259" key="2">
    <source>
        <dbReference type="SMART" id="SM00062"/>
    </source>
</evidence>
<keyword evidence="1" id="KW-0732">Signal</keyword>
<evidence type="ECO:0000256" key="1">
    <source>
        <dbReference type="SAM" id="SignalP"/>
    </source>
</evidence>
<dbReference type="Gene3D" id="3.40.190.10">
    <property type="entry name" value="Periplasmic binding protein-like II"/>
    <property type="match status" value="2"/>
</dbReference>
<evidence type="ECO:0000313" key="4">
    <source>
        <dbReference type="Proteomes" id="UP000429555"/>
    </source>
</evidence>
<protein>
    <submittedName>
        <fullName evidence="3">Transporter substrate-binding domain-containing protein</fullName>
    </submittedName>
</protein>
<reference evidence="3 4" key="1">
    <citation type="submission" date="2019-11" db="EMBL/GenBank/DDBJ databases">
        <title>Pseudomonas flavidum sp. nov., isolated from Baiyang Lake.</title>
        <authorList>
            <person name="Zhao Y."/>
        </authorList>
    </citation>
    <scope>NUCLEOTIDE SEQUENCE [LARGE SCALE GENOMIC DNA]</scope>
    <source>
        <strain evidence="4">R-22-3 w-18</strain>
    </source>
</reference>
<dbReference type="Pfam" id="PF00497">
    <property type="entry name" value="SBP_bac_3"/>
    <property type="match status" value="1"/>
</dbReference>
<name>A0A6I4KTZ8_9PSED</name>
<dbReference type="Proteomes" id="UP000429555">
    <property type="component" value="Unassembled WGS sequence"/>
</dbReference>
<feature type="chain" id="PRO_5026050765" evidence="1">
    <location>
        <begin position="24"/>
        <end position="250"/>
    </location>
</feature>
<proteinExistence type="predicted"/>
<sequence length="250" mass="27913">MCATRLLRLLLGLLVLAGMPVRADTFMVYGAYDGFPKYYEENGQAKGIVVEITRYCLDEMQLPYQIKLLPWMRAYTHAERGGGGVIGLSRSQEREALFDFSEPIFTERIVLLVKQGREFAYQTLDDLRDRLVGVSIGTSYGTAFDQAVADGRLTIVGFNDVRNGLAMLERKRIDAILLGSSVDVRTLAEGNPTLQGAAFSTLPVPFKTDSKYLGIAKSLKMGWFLQRFNQCLAQGHASGLFEPIIYRYSN</sequence>
<dbReference type="SMART" id="SM00062">
    <property type="entry name" value="PBPb"/>
    <property type="match status" value="1"/>
</dbReference>
<comment type="caution">
    <text evidence="3">The sequence shown here is derived from an EMBL/GenBank/DDBJ whole genome shotgun (WGS) entry which is preliminary data.</text>
</comment>
<evidence type="ECO:0000313" key="3">
    <source>
        <dbReference type="EMBL" id="MVW74142.1"/>
    </source>
</evidence>
<dbReference type="InterPro" id="IPR001638">
    <property type="entry name" value="Solute-binding_3/MltF_N"/>
</dbReference>
<dbReference type="EMBL" id="WKJZ01000001">
    <property type="protein sequence ID" value="MVW74142.1"/>
    <property type="molecule type" value="Genomic_DNA"/>
</dbReference>
<dbReference type="SUPFAM" id="SSF53850">
    <property type="entry name" value="Periplasmic binding protein-like II"/>
    <property type="match status" value="1"/>
</dbReference>
<feature type="signal peptide" evidence="1">
    <location>
        <begin position="1"/>
        <end position="23"/>
    </location>
</feature>
<gene>
    <name evidence="3" type="ORF">GJV18_02320</name>
</gene>
<keyword evidence="4" id="KW-1185">Reference proteome</keyword>
<dbReference type="PANTHER" id="PTHR38834">
    <property type="entry name" value="PERIPLASMIC SUBSTRATE BINDING PROTEIN FAMILY 3"/>
    <property type="match status" value="1"/>
</dbReference>
<organism evidence="3 4">
    <name type="scientific">Pseudomonas xionganensis</name>
    <dbReference type="NCBI Taxonomy" id="2654845"/>
    <lineage>
        <taxon>Bacteria</taxon>
        <taxon>Pseudomonadati</taxon>
        <taxon>Pseudomonadota</taxon>
        <taxon>Gammaproteobacteria</taxon>
        <taxon>Pseudomonadales</taxon>
        <taxon>Pseudomonadaceae</taxon>
        <taxon>Pseudomonas</taxon>
    </lineage>
</organism>
<feature type="domain" description="Solute-binding protein family 3/N-terminal" evidence="2">
    <location>
        <begin position="25"/>
        <end position="250"/>
    </location>
</feature>
<accession>A0A6I4KTZ8</accession>